<dbReference type="Proteomes" id="UP000441032">
    <property type="component" value="Unassembled WGS sequence"/>
</dbReference>
<dbReference type="SUPFAM" id="SSF69318">
    <property type="entry name" value="Integrin alpha N-terminal domain"/>
    <property type="match status" value="1"/>
</dbReference>
<name>A0A7X2HP01_RALPI</name>
<evidence type="ECO:0000256" key="1">
    <source>
        <dbReference type="SAM" id="MobiDB-lite"/>
    </source>
</evidence>
<dbReference type="AlphaFoldDB" id="A0A7X2HP01"/>
<feature type="chain" id="PRO_5030685535" description="VCBS repeat-containing protein" evidence="2">
    <location>
        <begin position="24"/>
        <end position="202"/>
    </location>
</feature>
<reference evidence="3 4" key="1">
    <citation type="submission" date="2019-11" db="EMBL/GenBank/DDBJ databases">
        <title>Phenotypic characterization of an OXA-22 and OXA-60 co-producing Ralstonia pickettii clinical strain.</title>
        <authorList>
            <person name="He F."/>
        </authorList>
    </citation>
    <scope>NUCLEOTIDE SEQUENCE [LARGE SCALE GENOMIC DNA]</scope>
    <source>
        <strain evidence="3 4">PSLESD1</strain>
    </source>
</reference>
<gene>
    <name evidence="3" type="ORF">GJQ57_12575</name>
</gene>
<comment type="caution">
    <text evidence="3">The sequence shown here is derived from an EMBL/GenBank/DDBJ whole genome shotgun (WGS) entry which is preliminary data.</text>
</comment>
<dbReference type="EMBL" id="WJYN01000004">
    <property type="protein sequence ID" value="MRS99479.1"/>
    <property type="molecule type" value="Genomic_DNA"/>
</dbReference>
<feature type="region of interest" description="Disordered" evidence="1">
    <location>
        <begin position="174"/>
        <end position="202"/>
    </location>
</feature>
<accession>A0A7X2HP01</accession>
<protein>
    <recommendedName>
        <fullName evidence="5">VCBS repeat-containing protein</fullName>
    </recommendedName>
</protein>
<keyword evidence="2" id="KW-0732">Signal</keyword>
<dbReference type="InterPro" id="IPR028994">
    <property type="entry name" value="Integrin_alpha_N"/>
</dbReference>
<evidence type="ECO:0000256" key="2">
    <source>
        <dbReference type="SAM" id="SignalP"/>
    </source>
</evidence>
<evidence type="ECO:0000313" key="4">
    <source>
        <dbReference type="Proteomes" id="UP000441032"/>
    </source>
</evidence>
<organism evidence="3 4">
    <name type="scientific">Ralstonia pickettii</name>
    <name type="common">Burkholderia pickettii</name>
    <dbReference type="NCBI Taxonomy" id="329"/>
    <lineage>
        <taxon>Bacteria</taxon>
        <taxon>Pseudomonadati</taxon>
        <taxon>Pseudomonadota</taxon>
        <taxon>Betaproteobacteria</taxon>
        <taxon>Burkholderiales</taxon>
        <taxon>Burkholderiaceae</taxon>
        <taxon>Ralstonia</taxon>
    </lineage>
</organism>
<evidence type="ECO:0000313" key="3">
    <source>
        <dbReference type="EMBL" id="MRS99479.1"/>
    </source>
</evidence>
<sequence length="202" mass="22251">MRRTAGFVGALFLIATLMAQAHATNQTYSAEAIATAVHLDFADADVMDTAEGDLDGDGLPDVAVCIGLGGDDQMIMVLRGTRSHTLVPWESSERFPWPQHTPELEIRKGSLFVSSLHISLDTASSSNRQYRFRHGHFQLIGDESWTQSPVQDDEPGQKSSIRLSNNYLTGVSVSVSEPGKRVERGRSRLPNEPLQTLRDYVP</sequence>
<proteinExistence type="predicted"/>
<feature type="signal peptide" evidence="2">
    <location>
        <begin position="1"/>
        <end position="23"/>
    </location>
</feature>
<dbReference type="RefSeq" id="WP_154207044.1">
    <property type="nucleotide sequence ID" value="NZ_WJYN01000004.1"/>
</dbReference>
<evidence type="ECO:0008006" key="5">
    <source>
        <dbReference type="Google" id="ProtNLM"/>
    </source>
</evidence>